<dbReference type="Pfam" id="PF00583">
    <property type="entry name" value="Acetyltransf_1"/>
    <property type="match status" value="1"/>
</dbReference>
<dbReference type="PROSITE" id="PS51186">
    <property type="entry name" value="GNAT"/>
    <property type="match status" value="1"/>
</dbReference>
<accession>N1Q4J9</accession>
<keyword evidence="2" id="KW-0012">Acyltransferase</keyword>
<dbReference type="GO" id="GO:0016747">
    <property type="term" value="F:acyltransferase activity, transferring groups other than amino-acyl groups"/>
    <property type="evidence" value="ECO:0007669"/>
    <property type="project" value="InterPro"/>
</dbReference>
<dbReference type="HOGENOM" id="CLU_1094093_0_0_1"/>
<dbReference type="InterPro" id="IPR000182">
    <property type="entry name" value="GNAT_dom"/>
</dbReference>
<keyword evidence="1" id="KW-0808">Transferase</keyword>
<organism evidence="4 5">
    <name type="scientific">Dothistroma septosporum (strain NZE10 / CBS 128990)</name>
    <name type="common">Red band needle blight fungus</name>
    <name type="synonym">Mycosphaerella pini</name>
    <dbReference type="NCBI Taxonomy" id="675120"/>
    <lineage>
        <taxon>Eukaryota</taxon>
        <taxon>Fungi</taxon>
        <taxon>Dikarya</taxon>
        <taxon>Ascomycota</taxon>
        <taxon>Pezizomycotina</taxon>
        <taxon>Dothideomycetes</taxon>
        <taxon>Dothideomycetidae</taxon>
        <taxon>Mycosphaerellales</taxon>
        <taxon>Mycosphaerellaceae</taxon>
        <taxon>Dothistroma</taxon>
    </lineage>
</organism>
<dbReference type="Proteomes" id="UP000016933">
    <property type="component" value="Unassembled WGS sequence"/>
</dbReference>
<dbReference type="CDD" id="cd04301">
    <property type="entry name" value="NAT_SF"/>
    <property type="match status" value="1"/>
</dbReference>
<evidence type="ECO:0000313" key="4">
    <source>
        <dbReference type="EMBL" id="EME49549.1"/>
    </source>
</evidence>
<dbReference type="EMBL" id="KB446535">
    <property type="protein sequence ID" value="EME49549.1"/>
    <property type="molecule type" value="Genomic_DNA"/>
</dbReference>
<dbReference type="OMA" id="LSKAPWD"/>
<dbReference type="eggNOG" id="ENOG502RKTF">
    <property type="taxonomic scope" value="Eukaryota"/>
</dbReference>
<reference evidence="5" key="1">
    <citation type="journal article" date="2012" name="PLoS Genet.">
        <title>The genomes of the fungal plant pathogens Cladosporium fulvum and Dothistroma septosporum reveal adaptation to different hosts and lifestyles but also signatures of common ancestry.</title>
        <authorList>
            <person name="de Wit P.J.G.M."/>
            <person name="van der Burgt A."/>
            <person name="Oekmen B."/>
            <person name="Stergiopoulos I."/>
            <person name="Abd-Elsalam K.A."/>
            <person name="Aerts A.L."/>
            <person name="Bahkali A.H."/>
            <person name="Beenen H.G."/>
            <person name="Chettri P."/>
            <person name="Cox M.P."/>
            <person name="Datema E."/>
            <person name="de Vries R.P."/>
            <person name="Dhillon B."/>
            <person name="Ganley A.R."/>
            <person name="Griffiths S.A."/>
            <person name="Guo Y."/>
            <person name="Hamelin R.C."/>
            <person name="Henrissat B."/>
            <person name="Kabir M.S."/>
            <person name="Jashni M.K."/>
            <person name="Kema G."/>
            <person name="Klaubauf S."/>
            <person name="Lapidus A."/>
            <person name="Levasseur A."/>
            <person name="Lindquist E."/>
            <person name="Mehrabi R."/>
            <person name="Ohm R.A."/>
            <person name="Owen T.J."/>
            <person name="Salamov A."/>
            <person name="Schwelm A."/>
            <person name="Schijlen E."/>
            <person name="Sun H."/>
            <person name="van den Burg H.A."/>
            <person name="van Ham R.C.H.J."/>
            <person name="Zhang S."/>
            <person name="Goodwin S.B."/>
            <person name="Grigoriev I.V."/>
            <person name="Collemare J."/>
            <person name="Bradshaw R.E."/>
        </authorList>
    </citation>
    <scope>NUCLEOTIDE SEQUENCE [LARGE SCALE GENOMIC DNA]</scope>
    <source>
        <strain evidence="5">NZE10 / CBS 128990</strain>
    </source>
</reference>
<sequence>MDGRAEIAIVNLPKLQPDEYIEENAIARQLAEKTRDLRLHALAVAPNDFASTYEVEVARGLEQTFDRLRNTQAEHFIAVKPGVDIRKAGKREDFFRELSQAEWIGMVVLIGPLEGKASVSAASDPLTQRIAREGTKKAGLPGASDSPALRYHLNGVFVEPSTRTRGLGTALMDAALDKARSWCLKQHAGLSCSVLVDSENTAARKLYEKGGFVAVGEEAYAQMPRSTASELAEADRVAVRMESMWREDELCTKWAREHRCETTFIVIDSI</sequence>
<proteinExistence type="predicted"/>
<dbReference type="Gene3D" id="3.40.630.30">
    <property type="match status" value="1"/>
</dbReference>
<protein>
    <recommendedName>
        <fullName evidence="3">N-acetyltransferase domain-containing protein</fullName>
    </recommendedName>
</protein>
<evidence type="ECO:0000259" key="3">
    <source>
        <dbReference type="PROSITE" id="PS51186"/>
    </source>
</evidence>
<dbReference type="OrthoDB" id="41532at2759"/>
<keyword evidence="5" id="KW-1185">Reference proteome</keyword>
<dbReference type="SUPFAM" id="SSF55729">
    <property type="entry name" value="Acyl-CoA N-acyltransferases (Nat)"/>
    <property type="match status" value="1"/>
</dbReference>
<name>N1Q4J9_DOTSN</name>
<dbReference type="AlphaFoldDB" id="N1Q4J9"/>
<evidence type="ECO:0000256" key="1">
    <source>
        <dbReference type="ARBA" id="ARBA00022679"/>
    </source>
</evidence>
<feature type="domain" description="N-acetyltransferase" evidence="3">
    <location>
        <begin position="83"/>
        <end position="246"/>
    </location>
</feature>
<reference evidence="4 5" key="2">
    <citation type="journal article" date="2012" name="PLoS Pathog.">
        <title>Diverse lifestyles and strategies of plant pathogenesis encoded in the genomes of eighteen Dothideomycetes fungi.</title>
        <authorList>
            <person name="Ohm R.A."/>
            <person name="Feau N."/>
            <person name="Henrissat B."/>
            <person name="Schoch C.L."/>
            <person name="Horwitz B.A."/>
            <person name="Barry K.W."/>
            <person name="Condon B.J."/>
            <person name="Copeland A.C."/>
            <person name="Dhillon B."/>
            <person name="Glaser F."/>
            <person name="Hesse C.N."/>
            <person name="Kosti I."/>
            <person name="LaButti K."/>
            <person name="Lindquist E.A."/>
            <person name="Lucas S."/>
            <person name="Salamov A.A."/>
            <person name="Bradshaw R.E."/>
            <person name="Ciuffetti L."/>
            <person name="Hamelin R.C."/>
            <person name="Kema G.H.J."/>
            <person name="Lawrence C."/>
            <person name="Scott J.A."/>
            <person name="Spatafora J.W."/>
            <person name="Turgeon B.G."/>
            <person name="de Wit P.J.G.M."/>
            <person name="Zhong S."/>
            <person name="Goodwin S.B."/>
            <person name="Grigoriev I.V."/>
        </authorList>
    </citation>
    <scope>NUCLEOTIDE SEQUENCE [LARGE SCALE GENOMIC DNA]</scope>
    <source>
        <strain evidence="5">NZE10 / CBS 128990</strain>
    </source>
</reference>
<dbReference type="InterPro" id="IPR016181">
    <property type="entry name" value="Acyl_CoA_acyltransferase"/>
</dbReference>
<gene>
    <name evidence="4" type="ORF">DOTSEDRAFT_68359</name>
</gene>
<evidence type="ECO:0000313" key="5">
    <source>
        <dbReference type="Proteomes" id="UP000016933"/>
    </source>
</evidence>
<evidence type="ECO:0000256" key="2">
    <source>
        <dbReference type="ARBA" id="ARBA00023315"/>
    </source>
</evidence>
<dbReference type="InterPro" id="IPR050832">
    <property type="entry name" value="Bact_Acetyltransf"/>
</dbReference>
<dbReference type="PANTHER" id="PTHR43877">
    <property type="entry name" value="AMINOALKYLPHOSPHONATE N-ACETYLTRANSFERASE-RELATED-RELATED"/>
    <property type="match status" value="1"/>
</dbReference>